<evidence type="ECO:0000256" key="11">
    <source>
        <dbReference type="ARBA" id="ARBA00029811"/>
    </source>
</evidence>
<evidence type="ECO:0000256" key="8">
    <source>
        <dbReference type="ARBA" id="ARBA00022801"/>
    </source>
</evidence>
<evidence type="ECO:0000256" key="12">
    <source>
        <dbReference type="ARBA" id="ARBA00031533"/>
    </source>
</evidence>
<dbReference type="GO" id="GO:0008270">
    <property type="term" value="F:zinc ion binding"/>
    <property type="evidence" value="ECO:0007669"/>
    <property type="project" value="InterPro"/>
</dbReference>
<accession>A0AA41Q4X0</accession>
<evidence type="ECO:0000256" key="2">
    <source>
        <dbReference type="ARBA" id="ARBA00001947"/>
    </source>
</evidence>
<protein>
    <recommendedName>
        <fullName evidence="5">Aminopeptidase N</fullName>
        <ecNumber evidence="4">3.4.11.2</ecNumber>
    </recommendedName>
    <alternativeName>
        <fullName evidence="11">Alanine aminopeptidase</fullName>
    </alternativeName>
    <alternativeName>
        <fullName evidence="12">Lysyl aminopeptidase</fullName>
    </alternativeName>
</protein>
<sequence>MNPRPRWLGAALAAALALSACTSSGDGSGGGKATGGGDPASTAPGAGAAGAGDPLFPLLGNGGYDVGSYDLSLAWDPAGNRLAGTAEIIATATQQLTAFNLDFHGLEVRVATVDGVPAARIERKGDELTLTPAQPLAAGQQFAVAITYRGTPQTIVDPDGSSEGWMPMGGDGAVALGEPAGSQGWFPGNHTPADKALFSITLTVPQGLTAVSNGRFMSRTSTDGRDTFRWQGNAPMATYLAVAAIGRFRVEESTAAGGLPAYYAFAPGQESEATRALPELVDRVLSWAGAKFEPYPFDAAGAIVGDLPSLGYALETQTRPFFEAAPPEETVVHELAHQWFGNSVGPRTWQDMWLNEGFATYAEWLWREDHGGPSAQESFTEMYDTSGPAGEGIWAFPPASPRTAADVSGAPVYGRGAMVLHKVREAVGDAVFAEILRTWLRDHRHGTAATADFVALCERLGGKDLSAVFGPWLFEDGKPPKA</sequence>
<evidence type="ECO:0000313" key="17">
    <source>
        <dbReference type="EMBL" id="MCF2531277.1"/>
    </source>
</evidence>
<evidence type="ECO:0000256" key="14">
    <source>
        <dbReference type="SAM" id="SignalP"/>
    </source>
</evidence>
<keyword evidence="9" id="KW-0862">Zinc</keyword>
<dbReference type="InterPro" id="IPR027268">
    <property type="entry name" value="Peptidase_M4/M1_CTD_sf"/>
</dbReference>
<dbReference type="InterPro" id="IPR050344">
    <property type="entry name" value="Peptidase_M1_aminopeptidases"/>
</dbReference>
<keyword evidence="10" id="KW-0482">Metalloprotease</keyword>
<dbReference type="GO" id="GO:0016285">
    <property type="term" value="F:alanyl aminopeptidase activity"/>
    <property type="evidence" value="ECO:0007669"/>
    <property type="project" value="UniProtKB-EC"/>
</dbReference>
<feature type="domain" description="Aminopeptidase N-like N-terminal" evidence="16">
    <location>
        <begin position="68"/>
        <end position="240"/>
    </location>
</feature>
<feature type="chain" id="PRO_5041389400" description="Aminopeptidase N" evidence="14">
    <location>
        <begin position="26"/>
        <end position="482"/>
    </location>
</feature>
<keyword evidence="18" id="KW-1185">Reference proteome</keyword>
<keyword evidence="7" id="KW-0479">Metal-binding</keyword>
<dbReference type="AlphaFoldDB" id="A0AA41Q4X0"/>
<evidence type="ECO:0000259" key="15">
    <source>
        <dbReference type="Pfam" id="PF01433"/>
    </source>
</evidence>
<keyword evidence="14" id="KW-0732">Signal</keyword>
<feature type="signal peptide" evidence="14">
    <location>
        <begin position="1"/>
        <end position="25"/>
    </location>
</feature>
<dbReference type="Pfam" id="PF01433">
    <property type="entry name" value="Peptidase_M1"/>
    <property type="match status" value="1"/>
</dbReference>
<dbReference type="SUPFAM" id="SSF55486">
    <property type="entry name" value="Metalloproteases ('zincins'), catalytic domain"/>
    <property type="match status" value="1"/>
</dbReference>
<dbReference type="CDD" id="cd09603">
    <property type="entry name" value="M1_APN_like"/>
    <property type="match status" value="1"/>
</dbReference>
<dbReference type="GO" id="GO:0006508">
    <property type="term" value="P:proteolysis"/>
    <property type="evidence" value="ECO:0007669"/>
    <property type="project" value="UniProtKB-KW"/>
</dbReference>
<evidence type="ECO:0000256" key="4">
    <source>
        <dbReference type="ARBA" id="ARBA00012564"/>
    </source>
</evidence>
<comment type="cofactor">
    <cofactor evidence="2">
        <name>Zn(2+)</name>
        <dbReference type="ChEBI" id="CHEBI:29105"/>
    </cofactor>
</comment>
<evidence type="ECO:0000256" key="13">
    <source>
        <dbReference type="SAM" id="MobiDB-lite"/>
    </source>
</evidence>
<evidence type="ECO:0000313" key="18">
    <source>
        <dbReference type="Proteomes" id="UP001165378"/>
    </source>
</evidence>
<evidence type="ECO:0000256" key="1">
    <source>
        <dbReference type="ARBA" id="ARBA00000098"/>
    </source>
</evidence>
<comment type="caution">
    <text evidence="17">The sequence shown here is derived from an EMBL/GenBank/DDBJ whole genome shotgun (WGS) entry which is preliminary data.</text>
</comment>
<keyword evidence="8" id="KW-0378">Hydrolase</keyword>
<evidence type="ECO:0000259" key="16">
    <source>
        <dbReference type="Pfam" id="PF17900"/>
    </source>
</evidence>
<dbReference type="Proteomes" id="UP001165378">
    <property type="component" value="Unassembled WGS sequence"/>
</dbReference>
<feature type="compositionally biased region" description="Gly residues" evidence="13">
    <location>
        <begin position="27"/>
        <end position="38"/>
    </location>
</feature>
<dbReference type="InterPro" id="IPR045357">
    <property type="entry name" value="Aminopeptidase_N-like_N"/>
</dbReference>
<evidence type="ECO:0000256" key="9">
    <source>
        <dbReference type="ARBA" id="ARBA00022833"/>
    </source>
</evidence>
<keyword evidence="6" id="KW-0645">Protease</keyword>
<dbReference type="RefSeq" id="WP_235055937.1">
    <property type="nucleotide sequence ID" value="NZ_JAKFHA010000022.1"/>
</dbReference>
<dbReference type="EMBL" id="JAKFHA010000022">
    <property type="protein sequence ID" value="MCF2531277.1"/>
    <property type="molecule type" value="Genomic_DNA"/>
</dbReference>
<evidence type="ECO:0000256" key="10">
    <source>
        <dbReference type="ARBA" id="ARBA00023049"/>
    </source>
</evidence>
<proteinExistence type="inferred from homology"/>
<dbReference type="PANTHER" id="PTHR11533">
    <property type="entry name" value="PROTEASE M1 ZINC METALLOPROTEASE"/>
    <property type="match status" value="1"/>
</dbReference>
<dbReference type="SUPFAM" id="SSF63737">
    <property type="entry name" value="Leukotriene A4 hydrolase N-terminal domain"/>
    <property type="match status" value="1"/>
</dbReference>
<dbReference type="GO" id="GO:0008237">
    <property type="term" value="F:metallopeptidase activity"/>
    <property type="evidence" value="ECO:0007669"/>
    <property type="project" value="UniProtKB-KW"/>
</dbReference>
<dbReference type="InterPro" id="IPR042097">
    <property type="entry name" value="Aminopeptidase_N-like_N_sf"/>
</dbReference>
<name>A0AA41Q4X0_9ACTN</name>
<gene>
    <name evidence="17" type="ORF">LZ495_29220</name>
</gene>
<dbReference type="InterPro" id="IPR001930">
    <property type="entry name" value="Peptidase_M1"/>
</dbReference>
<feature type="domain" description="Peptidase M1 membrane alanine aminopeptidase" evidence="15">
    <location>
        <begin position="328"/>
        <end position="472"/>
    </location>
</feature>
<evidence type="ECO:0000256" key="5">
    <source>
        <dbReference type="ARBA" id="ARBA00015611"/>
    </source>
</evidence>
<dbReference type="PRINTS" id="PR00756">
    <property type="entry name" value="ALADIPTASE"/>
</dbReference>
<evidence type="ECO:0000256" key="7">
    <source>
        <dbReference type="ARBA" id="ARBA00022723"/>
    </source>
</evidence>
<dbReference type="EC" id="3.4.11.2" evidence="4"/>
<dbReference type="Pfam" id="PF17900">
    <property type="entry name" value="Peptidase_M1_N"/>
    <property type="match status" value="1"/>
</dbReference>
<dbReference type="PROSITE" id="PS51257">
    <property type="entry name" value="PROKAR_LIPOPROTEIN"/>
    <property type="match status" value="1"/>
</dbReference>
<evidence type="ECO:0000256" key="3">
    <source>
        <dbReference type="ARBA" id="ARBA00010136"/>
    </source>
</evidence>
<evidence type="ECO:0000256" key="6">
    <source>
        <dbReference type="ARBA" id="ARBA00022670"/>
    </source>
</evidence>
<dbReference type="PANTHER" id="PTHR11533:SF297">
    <property type="entry name" value="AMINOPEPTIDASE N"/>
    <property type="match status" value="1"/>
</dbReference>
<dbReference type="Gene3D" id="2.60.40.1730">
    <property type="entry name" value="tricorn interacting facor f3 domain"/>
    <property type="match status" value="1"/>
</dbReference>
<dbReference type="InterPro" id="IPR014782">
    <property type="entry name" value="Peptidase_M1_dom"/>
</dbReference>
<comment type="catalytic activity">
    <reaction evidence="1">
        <text>Release of an N-terminal amino acid, Xaa-|-Yaa- from a peptide, amide or arylamide. Xaa is preferably Ala, but may be most amino acids including Pro (slow action). When a terminal hydrophobic residue is followed by a prolyl residue, the two may be released as an intact Xaa-Pro dipeptide.</text>
        <dbReference type="EC" id="3.4.11.2"/>
    </reaction>
</comment>
<dbReference type="Gene3D" id="1.10.390.10">
    <property type="entry name" value="Neutral Protease Domain 2"/>
    <property type="match status" value="1"/>
</dbReference>
<comment type="similarity">
    <text evidence="3">Belongs to the peptidase M1 family.</text>
</comment>
<feature type="region of interest" description="Disordered" evidence="13">
    <location>
        <begin position="27"/>
        <end position="46"/>
    </location>
</feature>
<organism evidence="17 18">
    <name type="scientific">Yinghuangia soli</name>
    <dbReference type="NCBI Taxonomy" id="2908204"/>
    <lineage>
        <taxon>Bacteria</taxon>
        <taxon>Bacillati</taxon>
        <taxon>Actinomycetota</taxon>
        <taxon>Actinomycetes</taxon>
        <taxon>Kitasatosporales</taxon>
        <taxon>Streptomycetaceae</taxon>
        <taxon>Yinghuangia</taxon>
    </lineage>
</organism>
<reference evidence="17" key="1">
    <citation type="submission" date="2022-01" db="EMBL/GenBank/DDBJ databases">
        <title>Genome-Based Taxonomic Classification of the Phylum Actinobacteria.</title>
        <authorList>
            <person name="Gao Y."/>
        </authorList>
    </citation>
    <scope>NUCLEOTIDE SEQUENCE</scope>
    <source>
        <strain evidence="17">KLBMP 8922</strain>
    </source>
</reference>